<name>A0A4P6MRX1_9BACT</name>
<evidence type="ECO:0000256" key="2">
    <source>
        <dbReference type="ARBA" id="ARBA00034778"/>
    </source>
</evidence>
<dbReference type="Proteomes" id="UP000289326">
    <property type="component" value="Chromosome"/>
</dbReference>
<accession>A0A4P6MRX1</accession>
<evidence type="ECO:0000313" key="4">
    <source>
        <dbReference type="Proteomes" id="UP000289326"/>
    </source>
</evidence>
<dbReference type="Gene3D" id="3.40.50.1000">
    <property type="entry name" value="HAD superfamily/HAD-like"/>
    <property type="match status" value="1"/>
</dbReference>
<dbReference type="GO" id="GO:0016791">
    <property type="term" value="F:phosphatase activity"/>
    <property type="evidence" value="ECO:0007669"/>
    <property type="project" value="TreeGrafter"/>
</dbReference>
<evidence type="ECO:0000313" key="3">
    <source>
        <dbReference type="EMBL" id="QBF34819.1"/>
    </source>
</evidence>
<dbReference type="KEGG" id="mphi:EG856_02750"/>
<dbReference type="InterPro" id="IPR006379">
    <property type="entry name" value="HAD-SF_hydro_IIB"/>
</dbReference>
<comment type="cofactor">
    <cofactor evidence="1">
        <name>Mg(2+)</name>
        <dbReference type="ChEBI" id="CHEBI:18420"/>
    </cofactor>
</comment>
<dbReference type="GO" id="GO:0000287">
    <property type="term" value="F:magnesium ion binding"/>
    <property type="evidence" value="ECO:0007669"/>
    <property type="project" value="TreeGrafter"/>
</dbReference>
<dbReference type="InterPro" id="IPR000150">
    <property type="entry name" value="Cof"/>
</dbReference>
<dbReference type="PANTHER" id="PTHR10000:SF8">
    <property type="entry name" value="HAD SUPERFAMILY HYDROLASE-LIKE, TYPE 3"/>
    <property type="match status" value="1"/>
</dbReference>
<keyword evidence="4" id="KW-1185">Reference proteome</keyword>
<keyword evidence="3" id="KW-0378">Hydrolase</keyword>
<dbReference type="Gene3D" id="3.30.1240.10">
    <property type="match status" value="1"/>
</dbReference>
<dbReference type="NCBIfam" id="TIGR00099">
    <property type="entry name" value="Cof-subfamily"/>
    <property type="match status" value="1"/>
</dbReference>
<dbReference type="GO" id="GO:0005829">
    <property type="term" value="C:cytosol"/>
    <property type="evidence" value="ECO:0007669"/>
    <property type="project" value="TreeGrafter"/>
</dbReference>
<dbReference type="NCBIfam" id="TIGR01484">
    <property type="entry name" value="HAD-SF-IIB"/>
    <property type="match status" value="1"/>
</dbReference>
<reference evidence="3 4" key="1">
    <citation type="submission" date="2019-01" db="EMBL/GenBank/DDBJ databases">
        <title>Complete sequence and annotation of the Mycoplasma phocirhinis strain 852T genome.</title>
        <authorList>
            <person name="Frasca S.Jr."/>
            <person name="Kutish G.F."/>
            <person name="Castellanos Gell J."/>
            <person name="Michaels D.L."/>
            <person name="Brown D.R."/>
        </authorList>
    </citation>
    <scope>NUCLEOTIDE SEQUENCE [LARGE SCALE GENOMIC DNA]</scope>
    <source>
        <strain evidence="3 4">852</strain>
    </source>
</reference>
<gene>
    <name evidence="3" type="ORF">EG856_02750</name>
</gene>
<dbReference type="OrthoDB" id="399923at2"/>
<dbReference type="PANTHER" id="PTHR10000">
    <property type="entry name" value="PHOSPHOSERINE PHOSPHATASE"/>
    <property type="match status" value="1"/>
</dbReference>
<dbReference type="EMBL" id="CP034841">
    <property type="protein sequence ID" value="QBF34819.1"/>
    <property type="molecule type" value="Genomic_DNA"/>
</dbReference>
<dbReference type="SUPFAM" id="SSF56784">
    <property type="entry name" value="HAD-like"/>
    <property type="match status" value="1"/>
</dbReference>
<dbReference type="Pfam" id="PF08282">
    <property type="entry name" value="Hydrolase_3"/>
    <property type="match status" value="1"/>
</dbReference>
<dbReference type="AlphaFoldDB" id="A0A4P6MRX1"/>
<dbReference type="InterPro" id="IPR023214">
    <property type="entry name" value="HAD_sf"/>
</dbReference>
<dbReference type="InterPro" id="IPR036412">
    <property type="entry name" value="HAD-like_sf"/>
</dbReference>
<dbReference type="RefSeq" id="WP_130429596.1">
    <property type="nucleotide sequence ID" value="NZ_CP034841.1"/>
</dbReference>
<protein>
    <submittedName>
        <fullName evidence="3">Cof-type HAD-IIB family hydrolase</fullName>
    </submittedName>
</protein>
<evidence type="ECO:0000256" key="1">
    <source>
        <dbReference type="ARBA" id="ARBA00001946"/>
    </source>
</evidence>
<sequence>MNKNIIEGYFIDLDGTMIDKSDETGFLSQTNIMFLLNLQKIKPVIISTGRKPTGAVLKIMSMINSPYAVCSTGSVVVDDKGKILNEILIKNQTKFKLFQFIMSQKLNFIVNGDKSIYHYGNEFNWNKREWVKRFNKTNYSAFDLEQNIRQTLVFGANLNQMAQLQKYINTHFSDLSTHVVSKGYSIEITDKNATKGIANKFVAKLLNIDIMNCAHIGDSRNDLLALPQTGYLVAMGNAEQELKEHAHFVGEEFNDGGLSKTIVKFEQFINQKEIK</sequence>
<organism evidence="3 4">
    <name type="scientific">Mycoplasmopsis phocirhinis</name>
    <dbReference type="NCBI Taxonomy" id="142650"/>
    <lineage>
        <taxon>Bacteria</taxon>
        <taxon>Bacillati</taxon>
        <taxon>Mycoplasmatota</taxon>
        <taxon>Mycoplasmoidales</taxon>
        <taxon>Metamycoplasmataceae</taxon>
        <taxon>Mycoplasmopsis</taxon>
    </lineage>
</organism>
<comment type="similarity">
    <text evidence="2">Belongs to the HAD-like hydrolase superfamily. Cof family.</text>
</comment>
<proteinExistence type="inferred from homology"/>